<dbReference type="InterPro" id="IPR012981">
    <property type="entry name" value="PIH1_N"/>
</dbReference>
<feature type="region of interest" description="Disordered" evidence="3">
    <location>
        <begin position="523"/>
        <end position="561"/>
    </location>
</feature>
<organism evidence="5">
    <name type="scientific">Lotharella globosa</name>
    <dbReference type="NCBI Taxonomy" id="91324"/>
    <lineage>
        <taxon>Eukaryota</taxon>
        <taxon>Sar</taxon>
        <taxon>Rhizaria</taxon>
        <taxon>Cercozoa</taxon>
        <taxon>Chlorarachniophyceae</taxon>
        <taxon>Lotharella</taxon>
    </lineage>
</organism>
<feature type="domain" description="CS" evidence="4">
    <location>
        <begin position="329"/>
        <end position="426"/>
    </location>
</feature>
<protein>
    <recommendedName>
        <fullName evidence="2">PIH1 domain-containing protein 1</fullName>
    </recommendedName>
</protein>
<feature type="region of interest" description="Disordered" evidence="3">
    <location>
        <begin position="578"/>
        <end position="601"/>
    </location>
</feature>
<reference evidence="5" key="1">
    <citation type="submission" date="2021-01" db="EMBL/GenBank/DDBJ databases">
        <authorList>
            <person name="Corre E."/>
            <person name="Pelletier E."/>
            <person name="Niang G."/>
            <person name="Scheremetjew M."/>
            <person name="Finn R."/>
            <person name="Kale V."/>
            <person name="Holt S."/>
            <person name="Cochrane G."/>
            <person name="Meng A."/>
            <person name="Brown T."/>
            <person name="Cohen L."/>
        </authorList>
    </citation>
    <scope>NUCLEOTIDE SEQUENCE</scope>
    <source>
        <strain evidence="5">CCCM811</strain>
    </source>
</reference>
<feature type="compositionally biased region" description="Acidic residues" evidence="3">
    <location>
        <begin position="457"/>
        <end position="469"/>
    </location>
</feature>
<comment type="similarity">
    <text evidence="1">Belongs to the PIH1 family.</text>
</comment>
<dbReference type="InterPro" id="IPR007052">
    <property type="entry name" value="CS_dom"/>
</dbReference>
<feature type="region of interest" description="Disordered" evidence="3">
    <location>
        <begin position="277"/>
        <end position="308"/>
    </location>
</feature>
<dbReference type="EMBL" id="HBIV01048961">
    <property type="protein sequence ID" value="CAE0682198.1"/>
    <property type="molecule type" value="Transcribed_RNA"/>
</dbReference>
<proteinExistence type="inferred from homology"/>
<evidence type="ECO:0000256" key="2">
    <source>
        <dbReference type="ARBA" id="ARBA00040540"/>
    </source>
</evidence>
<dbReference type="GO" id="GO:0005737">
    <property type="term" value="C:cytoplasm"/>
    <property type="evidence" value="ECO:0007669"/>
    <property type="project" value="TreeGrafter"/>
</dbReference>
<dbReference type="InterPro" id="IPR041442">
    <property type="entry name" value="PIH1D1/2/3_CS-like"/>
</dbReference>
<feature type="compositionally biased region" description="Low complexity" evidence="3">
    <location>
        <begin position="284"/>
        <end position="302"/>
    </location>
</feature>
<dbReference type="Pfam" id="PF08190">
    <property type="entry name" value="PIH1"/>
    <property type="match status" value="1"/>
</dbReference>
<evidence type="ECO:0000256" key="1">
    <source>
        <dbReference type="ARBA" id="ARBA00008511"/>
    </source>
</evidence>
<evidence type="ECO:0000313" key="5">
    <source>
        <dbReference type="EMBL" id="CAE0682198.1"/>
    </source>
</evidence>
<dbReference type="Gene3D" id="2.60.40.790">
    <property type="match status" value="1"/>
</dbReference>
<accession>A0A7S4E0C0</accession>
<name>A0A7S4E0C0_9EUKA</name>
<dbReference type="PANTHER" id="PTHR22997">
    <property type="entry name" value="PIH1 DOMAIN-CONTAINING PROTEIN 1"/>
    <property type="match status" value="1"/>
</dbReference>
<feature type="region of interest" description="Disordered" evidence="3">
    <location>
        <begin position="161"/>
        <end position="219"/>
    </location>
</feature>
<dbReference type="InterPro" id="IPR008978">
    <property type="entry name" value="HSP20-like_chaperone"/>
</dbReference>
<dbReference type="PANTHER" id="PTHR22997:SF0">
    <property type="entry name" value="PIH1 DOMAIN-CONTAINING PROTEIN 1"/>
    <property type="match status" value="1"/>
</dbReference>
<feature type="region of interest" description="Disordered" evidence="3">
    <location>
        <begin position="443"/>
        <end position="469"/>
    </location>
</feature>
<dbReference type="InterPro" id="IPR050734">
    <property type="entry name" value="PIH1/Kintoun_subfamily"/>
</dbReference>
<feature type="compositionally biased region" description="Polar residues" evidence="3">
    <location>
        <begin position="526"/>
        <end position="541"/>
    </location>
</feature>
<dbReference type="Pfam" id="PF18201">
    <property type="entry name" value="PIH1_CS"/>
    <property type="match status" value="1"/>
</dbReference>
<dbReference type="AlphaFoldDB" id="A0A7S4E0C0"/>
<feature type="compositionally biased region" description="Basic and acidic residues" evidence="3">
    <location>
        <begin position="201"/>
        <end position="213"/>
    </location>
</feature>
<evidence type="ECO:0000256" key="3">
    <source>
        <dbReference type="SAM" id="MobiDB-lite"/>
    </source>
</evidence>
<gene>
    <name evidence="5" type="ORF">LGLO00237_LOCUS33986</name>
</gene>
<evidence type="ECO:0000259" key="4">
    <source>
        <dbReference type="PROSITE" id="PS51203"/>
    </source>
</evidence>
<sequence length="601" mass="65934">MRDLNDPKTRAEQETYIRQLEGQNQLPSGLKILRPKPSLCVKVEVEGEKSEFVFVNICTSKHVEEAKPQTVTRDGMMGTSWSIPYSMGPRPRSALDKDSGKLCTVMDTIFNTKSMKELKPDPRLLDLVVKTAIEGVSRVLEEKLDSSSYEVLDGVKCMGGDPPSLSLRDPNAAKNTKADGKKADPLVPSYEPSPIPQSRIHSKESKDKKHGETKTATGIREFNVGDQVVVSGLKSKPEYNGKRGTITTKLSRGRHRVSLSGMGAKAFFINVKPANLKKSPKTNATTSSSALTAAKPTASAPADDGKLKPEYTITERGSQAADQRLQFTSERFEVLGARRPQNLVVRIKIPQVKNTKDMDLDIDEKRLKFHAEPYALDILLPYPVLPDNGSAKYKKICTMLVVTLPIKALSQEEVAKIQADHREKLRQRDEKRRKVGEEWEAKERERKLESQKVATSDELDAPDPEDDDILILDEAVPESTEKKVEDEKDGVAMAAEGVMDSLTNIGGTSQEKSTAPKVVELLPEEPNTSPSSTAGPASIDSTLLHVSRNPEPQSKTETEQETFFSVADVPMSISLAAQQGVGAKSASQNEGSLDAFMLGLD</sequence>
<dbReference type="PROSITE" id="PS51203">
    <property type="entry name" value="CS"/>
    <property type="match status" value="1"/>
</dbReference>